<evidence type="ECO:0000313" key="8">
    <source>
        <dbReference type="EMBL" id="EEG47994.1"/>
    </source>
</evidence>
<dbReference type="InterPro" id="IPR052536">
    <property type="entry name" value="ABC-4_Integral_Memb_Prot"/>
</dbReference>
<dbReference type="eggNOG" id="COG0577">
    <property type="taxonomic scope" value="Bacteria"/>
</dbReference>
<keyword evidence="6" id="KW-0813">Transport</keyword>
<evidence type="ECO:0000256" key="3">
    <source>
        <dbReference type="ARBA" id="ARBA00022692"/>
    </source>
</evidence>
<dbReference type="Pfam" id="PF02687">
    <property type="entry name" value="FtsX"/>
    <property type="match status" value="2"/>
</dbReference>
<feature type="transmembrane region" description="Helical" evidence="6">
    <location>
        <begin position="59"/>
        <end position="78"/>
    </location>
</feature>
<comment type="similarity">
    <text evidence="6">Belongs to the ABC-4 integral membrane protein family.</text>
</comment>
<feature type="transmembrane region" description="Helical" evidence="6">
    <location>
        <begin position="599"/>
        <end position="621"/>
    </location>
</feature>
<evidence type="ECO:0000256" key="5">
    <source>
        <dbReference type="ARBA" id="ARBA00023136"/>
    </source>
</evidence>
<evidence type="ECO:0000256" key="6">
    <source>
        <dbReference type="PIRNR" id="PIRNR018968"/>
    </source>
</evidence>
<feature type="transmembrane region" description="Helical" evidence="6">
    <location>
        <begin position="147"/>
        <end position="172"/>
    </location>
</feature>
<sequence length="667" mass="75824">MRRGIYFQLAVTNLVKNRKIYIPYLLTCICSIAMYYMIYFMRLNPELENMRGGVTIRTILGVGSIVIGLFSVIFLVYSNGFLMRQRKKELGLYNILGMEKRHIRRMMLLEMLLTAAMSLGAGILLGILGGKLLFLLLLRLIQAPVQFGFYISGEAILHTFFLFGIIFGVTLLNDLRQIHLVNPIELLQGSKAGEKEPKGKWLMAVIGLVCLVAGYYIAWTTKTPLKAVNVFFVAVLLVMAGTYLLFTSGSIVFLKLLRRKKKFYYQTRHFTSVSGLIYRMKQNAVGLANICILSTGVLLMISTTICLYFGTENSLKSQYPSQINVVFQEIEKGQESQITDTVEQVLESQNMEGKIQYQVNMVNDCILDGDEIQFERQEQAVQMDNIGILYFFTQEEYSRITGEERKPLENGEVLIYETRKSGIKDRCILGGKTYSVQKLESFPFRGILGDIVPSVILVGNDTTCAEIEEAKKMEEGKDINNWECNLWVDLTGDSAQKERLVSREIEKALRALAVQSGFSGDEGLVQVASRQENVQRTWELNGGLLFLGLFLGSLFLLGTVLIIYYKQVSEGYEDRERYEIMQKVGMNKKEVQQSIRSQILMVFFLPLFAAVCHIVVAFQLIRRLMEVFYMSDVWLFAGCTAGTTLVFAVLYVLIYVITARVYYKIVE</sequence>
<comment type="caution">
    <text evidence="8">The sequence shown here is derived from an EMBL/GenBank/DDBJ whole genome shotgun (WGS) entry which is preliminary data.</text>
</comment>
<dbReference type="InterPro" id="IPR003838">
    <property type="entry name" value="ABC3_permease_C"/>
</dbReference>
<dbReference type="HOGENOM" id="CLU_022800_2_3_9"/>
<feature type="transmembrane region" description="Helical" evidence="6">
    <location>
        <begin position="287"/>
        <end position="310"/>
    </location>
</feature>
<dbReference type="GO" id="GO:0055085">
    <property type="term" value="P:transmembrane transport"/>
    <property type="evidence" value="ECO:0007669"/>
    <property type="project" value="UniProtKB-UniRule"/>
</dbReference>
<dbReference type="RefSeq" id="WP_005951132.1">
    <property type="nucleotide sequence ID" value="NZ_CP136423.1"/>
</dbReference>
<dbReference type="AlphaFoldDB" id="C0CQK4"/>
<feature type="domain" description="ABC3 transporter permease C-terminal" evidence="7">
    <location>
        <begin position="550"/>
        <end position="658"/>
    </location>
</feature>
<dbReference type="InterPro" id="IPR027022">
    <property type="entry name" value="ABC_permease_BceB-typ"/>
</dbReference>
<dbReference type="PANTHER" id="PTHR46795">
    <property type="entry name" value="ABC TRANSPORTER PERMEASE-RELATED-RELATED"/>
    <property type="match status" value="1"/>
</dbReference>
<keyword evidence="5 6" id="KW-0472">Membrane</keyword>
<dbReference type="GO" id="GO:0005886">
    <property type="term" value="C:plasma membrane"/>
    <property type="evidence" value="ECO:0007669"/>
    <property type="project" value="UniProtKB-SubCell"/>
</dbReference>
<evidence type="ECO:0000256" key="4">
    <source>
        <dbReference type="ARBA" id="ARBA00022989"/>
    </source>
</evidence>
<gene>
    <name evidence="8" type="ORF">RUMHYD_03167</name>
</gene>
<dbReference type="PANTHER" id="PTHR46795:SF3">
    <property type="entry name" value="ABC TRANSPORTER PERMEASE"/>
    <property type="match status" value="1"/>
</dbReference>
<dbReference type="Proteomes" id="UP000003100">
    <property type="component" value="Unassembled WGS sequence"/>
</dbReference>
<reference evidence="8 9" key="1">
    <citation type="submission" date="2009-01" db="EMBL/GenBank/DDBJ databases">
        <authorList>
            <person name="Fulton L."/>
            <person name="Clifton S."/>
            <person name="Fulton B."/>
            <person name="Xu J."/>
            <person name="Minx P."/>
            <person name="Pepin K.H."/>
            <person name="Johnson M."/>
            <person name="Bhonagiri V."/>
            <person name="Nash W.E."/>
            <person name="Mardis E.R."/>
            <person name="Wilson R.K."/>
        </authorList>
    </citation>
    <scope>NUCLEOTIDE SEQUENCE [LARGE SCALE GENOMIC DNA]</scope>
    <source>
        <strain evidence="9">DSM 10507 / JCM 14656 / S5a33</strain>
    </source>
</reference>
<accession>C0CQK4</accession>
<comment type="subcellular location">
    <subcellularLocation>
        <location evidence="1 6">Cell membrane</location>
        <topology evidence="1 6">Multi-pass membrane protein</topology>
    </subcellularLocation>
</comment>
<organism evidence="8 9">
    <name type="scientific">Blautia hydrogenotrophica (strain DSM 10507 / JCM 14656 / S5a33)</name>
    <name type="common">Ruminococcus hydrogenotrophicus</name>
    <dbReference type="NCBI Taxonomy" id="476272"/>
    <lineage>
        <taxon>Bacteria</taxon>
        <taxon>Bacillati</taxon>
        <taxon>Bacillota</taxon>
        <taxon>Clostridia</taxon>
        <taxon>Lachnospirales</taxon>
        <taxon>Lachnospiraceae</taxon>
        <taxon>Blautia</taxon>
    </lineage>
</organism>
<dbReference type="GeneID" id="86822981"/>
<keyword evidence="4 6" id="KW-1133">Transmembrane helix</keyword>
<evidence type="ECO:0000256" key="1">
    <source>
        <dbReference type="ARBA" id="ARBA00004651"/>
    </source>
</evidence>
<keyword evidence="3 6" id="KW-0812">Transmembrane</keyword>
<feature type="transmembrane region" description="Helical" evidence="6">
    <location>
        <begin position="21"/>
        <end position="39"/>
    </location>
</feature>
<feature type="transmembrane region" description="Helical" evidence="6">
    <location>
        <begin position="201"/>
        <end position="218"/>
    </location>
</feature>
<dbReference type="PATRIC" id="fig|476272.21.peg.1290"/>
<dbReference type="EMBL" id="ACBZ01000171">
    <property type="protein sequence ID" value="EEG47994.1"/>
    <property type="molecule type" value="Genomic_DNA"/>
</dbReference>
<reference evidence="8 9" key="2">
    <citation type="submission" date="2009-02" db="EMBL/GenBank/DDBJ databases">
        <title>Draft genome sequence of Blautia hydrogenotrophica DSM 10507 (Ruminococcus hydrogenotrophicus DSM 10507).</title>
        <authorList>
            <person name="Sudarsanam P."/>
            <person name="Ley R."/>
            <person name="Guruge J."/>
            <person name="Turnbaugh P.J."/>
            <person name="Mahowald M."/>
            <person name="Liep D."/>
            <person name="Gordon J."/>
        </authorList>
    </citation>
    <scope>NUCLEOTIDE SEQUENCE [LARGE SCALE GENOMIC DNA]</scope>
    <source>
        <strain evidence="9">DSM 10507 / JCM 14656 / S5a33</strain>
    </source>
</reference>
<feature type="transmembrane region" description="Helical" evidence="6">
    <location>
        <begin position="633"/>
        <end position="657"/>
    </location>
</feature>
<evidence type="ECO:0000259" key="7">
    <source>
        <dbReference type="Pfam" id="PF02687"/>
    </source>
</evidence>
<dbReference type="PIRSF" id="PIRSF018968">
    <property type="entry name" value="ABC_permease_BceB"/>
    <property type="match status" value="1"/>
</dbReference>
<feature type="transmembrane region" description="Helical" evidence="6">
    <location>
        <begin position="544"/>
        <end position="565"/>
    </location>
</feature>
<feature type="transmembrane region" description="Helical" evidence="6">
    <location>
        <begin position="108"/>
        <end position="141"/>
    </location>
</feature>
<feature type="domain" description="ABC3 transporter permease C-terminal" evidence="7">
    <location>
        <begin position="63"/>
        <end position="171"/>
    </location>
</feature>
<protein>
    <recommendedName>
        <fullName evidence="7">ABC3 transporter permease C-terminal domain-containing protein</fullName>
    </recommendedName>
</protein>
<evidence type="ECO:0000256" key="2">
    <source>
        <dbReference type="ARBA" id="ARBA00022475"/>
    </source>
</evidence>
<keyword evidence="9" id="KW-1185">Reference proteome</keyword>
<name>C0CQK4_BLAHS</name>
<evidence type="ECO:0000313" key="9">
    <source>
        <dbReference type="Proteomes" id="UP000003100"/>
    </source>
</evidence>
<feature type="transmembrane region" description="Helical" evidence="6">
    <location>
        <begin position="230"/>
        <end position="254"/>
    </location>
</feature>
<keyword evidence="2 6" id="KW-1003">Cell membrane</keyword>
<proteinExistence type="inferred from homology"/>